<dbReference type="InterPro" id="IPR001753">
    <property type="entry name" value="Enoyl-CoA_hydra/iso"/>
</dbReference>
<evidence type="ECO:0008006" key="7">
    <source>
        <dbReference type="Google" id="ProtNLM"/>
    </source>
</evidence>
<dbReference type="PROSITE" id="PS00166">
    <property type="entry name" value="ENOYL_COA_HYDRATASE"/>
    <property type="match status" value="1"/>
</dbReference>
<evidence type="ECO:0000313" key="6">
    <source>
        <dbReference type="Proteomes" id="UP000314011"/>
    </source>
</evidence>
<dbReference type="PANTHER" id="PTHR23309">
    <property type="entry name" value="3-HYDROXYACYL-COA DEHYROGENASE"/>
    <property type="match status" value="1"/>
</dbReference>
<dbReference type="GO" id="GO:0016853">
    <property type="term" value="F:isomerase activity"/>
    <property type="evidence" value="ECO:0007669"/>
    <property type="project" value="UniProtKB-KW"/>
</dbReference>
<evidence type="ECO:0000256" key="1">
    <source>
        <dbReference type="ARBA" id="ARBA00023235"/>
    </source>
</evidence>
<evidence type="ECO:0000256" key="3">
    <source>
        <dbReference type="ARBA" id="ARBA00023268"/>
    </source>
</evidence>
<dbReference type="RefSeq" id="WP_140193491.1">
    <property type="nucleotide sequence ID" value="NZ_VFFF01000001.1"/>
</dbReference>
<dbReference type="EMBL" id="VFFF01000001">
    <property type="protein sequence ID" value="TNY32807.1"/>
    <property type="molecule type" value="Genomic_DNA"/>
</dbReference>
<comment type="similarity">
    <text evidence="4">Belongs to the enoyl-CoA hydratase/isomerase family.</text>
</comment>
<dbReference type="InterPro" id="IPR018376">
    <property type="entry name" value="Enoyl-CoA_hyd/isom_CS"/>
</dbReference>
<keyword evidence="1" id="KW-0413">Isomerase</keyword>
<sequence>MCRISVLWGMAQPGGISLTPVKFRIRDDIAIVTMASPPSNGLTPEMRAALAARLEGLDHFPEVRAVILLSEGEHFSLGQDVREVGEHEQSPSPAELCNLVEGLHVPVIAAIQGLALGAGAELALAAHFRVMEPDARIGLPQVTMGLVPGAGATQRLPRLIGADPALRMMLTGKPVTASAAREIGLANGVVVGHLATGAMTQVKALLEKKTPWPRTLARRDGLEDGAAFMRAIVQRRRQTDGSKMTAPGQIVDCVEAALLLPGQAGLAFEASARLSSLRDPQSRALRGLYMAERRIASRLLSSAEGRRTVAEPDGLDVVSRLRHALGLAIRTLREMGESAEAVDAAMASIGFAELPFGTGAQATGAKPEVVRRIVAALMAEGSRQVESRKVDRASDIDVLSVYGLAFPKWRGGPMRMAQELGLLKLQREMSGWAEDSSIWAPTRLLGEAIKFAGGFDQVVVLSA</sequence>
<name>A0A5C5GFF3_9RHOB</name>
<dbReference type="InterPro" id="IPR008927">
    <property type="entry name" value="6-PGluconate_DH-like_C_sf"/>
</dbReference>
<dbReference type="Proteomes" id="UP000314011">
    <property type="component" value="Unassembled WGS sequence"/>
</dbReference>
<dbReference type="CDD" id="cd06558">
    <property type="entry name" value="crotonase-like"/>
    <property type="match status" value="1"/>
</dbReference>
<dbReference type="SUPFAM" id="SSF52096">
    <property type="entry name" value="ClpP/crotonase"/>
    <property type="match status" value="1"/>
</dbReference>
<accession>A0A5C5GFF3</accession>
<proteinExistence type="inferred from homology"/>
<evidence type="ECO:0000313" key="5">
    <source>
        <dbReference type="EMBL" id="TNY32807.1"/>
    </source>
</evidence>
<keyword evidence="3" id="KW-0511">Multifunctional enzyme</keyword>
<dbReference type="Pfam" id="PF00378">
    <property type="entry name" value="ECH_1"/>
    <property type="match status" value="1"/>
</dbReference>
<dbReference type="Gene3D" id="1.10.1040.50">
    <property type="match status" value="1"/>
</dbReference>
<evidence type="ECO:0000256" key="2">
    <source>
        <dbReference type="ARBA" id="ARBA00023239"/>
    </source>
</evidence>
<evidence type="ECO:0000256" key="4">
    <source>
        <dbReference type="RuleBase" id="RU003707"/>
    </source>
</evidence>
<dbReference type="InterPro" id="IPR029045">
    <property type="entry name" value="ClpP/crotonase-like_dom_sf"/>
</dbReference>
<protein>
    <recommendedName>
        <fullName evidence="7">3-hydroxyacyl-CoA dehydrogenase</fullName>
    </recommendedName>
</protein>
<dbReference type="AlphaFoldDB" id="A0A5C5GFF3"/>
<dbReference type="GO" id="GO:0016829">
    <property type="term" value="F:lyase activity"/>
    <property type="evidence" value="ECO:0007669"/>
    <property type="project" value="UniProtKB-KW"/>
</dbReference>
<dbReference type="PANTHER" id="PTHR23309:SF49">
    <property type="entry name" value="PEROXISOMAL BIFUNCTIONAL ENZYME"/>
    <property type="match status" value="1"/>
</dbReference>
<dbReference type="SUPFAM" id="SSF48179">
    <property type="entry name" value="6-phosphogluconate dehydrogenase C-terminal domain-like"/>
    <property type="match status" value="1"/>
</dbReference>
<keyword evidence="2" id="KW-0456">Lyase</keyword>
<dbReference type="Gene3D" id="3.90.226.10">
    <property type="entry name" value="2-enoyl-CoA Hydratase, Chain A, domain 1"/>
    <property type="match status" value="1"/>
</dbReference>
<organism evidence="5 6">
    <name type="scientific">Pelagovum pacificum</name>
    <dbReference type="NCBI Taxonomy" id="2588711"/>
    <lineage>
        <taxon>Bacteria</taxon>
        <taxon>Pseudomonadati</taxon>
        <taxon>Pseudomonadota</taxon>
        <taxon>Alphaproteobacteria</taxon>
        <taxon>Rhodobacterales</taxon>
        <taxon>Paracoccaceae</taxon>
        <taxon>Pelagovum</taxon>
    </lineage>
</organism>
<dbReference type="GO" id="GO:0006635">
    <property type="term" value="P:fatty acid beta-oxidation"/>
    <property type="evidence" value="ECO:0007669"/>
    <property type="project" value="TreeGrafter"/>
</dbReference>
<dbReference type="GO" id="GO:0003857">
    <property type="term" value="F:(3S)-3-hydroxyacyl-CoA dehydrogenase (NAD+) activity"/>
    <property type="evidence" value="ECO:0007669"/>
    <property type="project" value="TreeGrafter"/>
</dbReference>
<reference evidence="5 6" key="1">
    <citation type="submission" date="2019-06" db="EMBL/GenBank/DDBJ databases">
        <title>Genome of new Rhodobacteraceae sp. SM1903.</title>
        <authorList>
            <person name="Ren X."/>
        </authorList>
    </citation>
    <scope>NUCLEOTIDE SEQUENCE [LARGE SCALE GENOMIC DNA]</scope>
    <source>
        <strain evidence="5 6">SM1903</strain>
    </source>
</reference>
<gene>
    <name evidence="5" type="ORF">FHY64_05895</name>
</gene>
<dbReference type="OrthoDB" id="9771883at2"/>
<keyword evidence="6" id="KW-1185">Reference proteome</keyword>
<comment type="caution">
    <text evidence="5">The sequence shown here is derived from an EMBL/GenBank/DDBJ whole genome shotgun (WGS) entry which is preliminary data.</text>
</comment>